<comment type="pathway">
    <text evidence="2">Purine metabolism; urate degradation; (S)-allantoin from urate: step 3/3.</text>
</comment>
<dbReference type="InterPro" id="IPR017595">
    <property type="entry name" value="OHCU_decarboxylase-2"/>
</dbReference>
<evidence type="ECO:0000256" key="5">
    <source>
        <dbReference type="ARBA" id="ARBA00022793"/>
    </source>
</evidence>
<keyword evidence="5" id="KW-0210">Decarboxylase</keyword>
<dbReference type="RefSeq" id="WP_146562410.1">
    <property type="nucleotide sequence ID" value="NZ_SIHJ01000001.1"/>
</dbReference>
<dbReference type="NCBIfam" id="TIGR03180">
    <property type="entry name" value="UraD_2"/>
    <property type="match status" value="1"/>
</dbReference>
<dbReference type="Proteomes" id="UP000316714">
    <property type="component" value="Unassembled WGS sequence"/>
</dbReference>
<dbReference type="OrthoDB" id="9800909at2"/>
<evidence type="ECO:0000256" key="1">
    <source>
        <dbReference type="ARBA" id="ARBA00001163"/>
    </source>
</evidence>
<feature type="domain" description="Oxo-4-hydroxy-4-carboxy-5-ureidoimidazoline decarboxylase" evidence="7">
    <location>
        <begin position="10"/>
        <end position="166"/>
    </location>
</feature>
<evidence type="ECO:0000259" key="7">
    <source>
        <dbReference type="Pfam" id="PF09349"/>
    </source>
</evidence>
<dbReference type="AlphaFoldDB" id="A0A5C5VBA9"/>
<dbReference type="InterPro" id="IPR036778">
    <property type="entry name" value="OHCU_decarboxylase_sf"/>
</dbReference>
<dbReference type="PANTHER" id="PTHR43466">
    <property type="entry name" value="2-OXO-4-HYDROXY-4-CARBOXY-5-UREIDOIMIDAZOLINE DECARBOXYLASE-RELATED"/>
    <property type="match status" value="1"/>
</dbReference>
<dbReference type="InterPro" id="IPR018020">
    <property type="entry name" value="OHCU_decarboxylase"/>
</dbReference>
<proteinExistence type="predicted"/>
<evidence type="ECO:0000256" key="6">
    <source>
        <dbReference type="ARBA" id="ARBA00023239"/>
    </source>
</evidence>
<reference evidence="8 9" key="1">
    <citation type="submission" date="2019-02" db="EMBL/GenBank/DDBJ databases">
        <title>Deep-cultivation of Planctomycetes and their phenomic and genomic characterization uncovers novel biology.</title>
        <authorList>
            <person name="Wiegand S."/>
            <person name="Jogler M."/>
            <person name="Boedeker C."/>
            <person name="Pinto D."/>
            <person name="Vollmers J."/>
            <person name="Rivas-Marin E."/>
            <person name="Kohn T."/>
            <person name="Peeters S.H."/>
            <person name="Heuer A."/>
            <person name="Rast P."/>
            <person name="Oberbeckmann S."/>
            <person name="Bunk B."/>
            <person name="Jeske O."/>
            <person name="Meyerdierks A."/>
            <person name="Storesund J.E."/>
            <person name="Kallscheuer N."/>
            <person name="Luecker S."/>
            <person name="Lage O.M."/>
            <person name="Pohl T."/>
            <person name="Merkel B.J."/>
            <person name="Hornburger P."/>
            <person name="Mueller R.-W."/>
            <person name="Bruemmer F."/>
            <person name="Labrenz M."/>
            <person name="Spormann A.M."/>
            <person name="Op Den Camp H."/>
            <person name="Overmann J."/>
            <person name="Amann R."/>
            <person name="Jetten M.S.M."/>
            <person name="Mascher T."/>
            <person name="Medema M.H."/>
            <person name="Devos D.P."/>
            <person name="Kaster A.-K."/>
            <person name="Ovreas L."/>
            <person name="Rohde M."/>
            <person name="Galperin M.Y."/>
            <person name="Jogler C."/>
        </authorList>
    </citation>
    <scope>NUCLEOTIDE SEQUENCE [LARGE SCALE GENOMIC DNA]</scope>
    <source>
        <strain evidence="8 9">KOR34</strain>
    </source>
</reference>
<comment type="catalytic activity">
    <reaction evidence="1">
        <text>5-hydroxy-2-oxo-4-ureido-2,5-dihydro-1H-imidazole-5-carboxylate + H(+) = (S)-allantoin + CO2</text>
        <dbReference type="Rhea" id="RHEA:26301"/>
        <dbReference type="ChEBI" id="CHEBI:15378"/>
        <dbReference type="ChEBI" id="CHEBI:15678"/>
        <dbReference type="ChEBI" id="CHEBI:16526"/>
        <dbReference type="ChEBI" id="CHEBI:58639"/>
        <dbReference type="EC" id="4.1.1.97"/>
    </reaction>
</comment>
<comment type="caution">
    <text evidence="8">The sequence shown here is derived from an EMBL/GenBank/DDBJ whole genome shotgun (WGS) entry which is preliminary data.</text>
</comment>
<keyword evidence="9" id="KW-1185">Reference proteome</keyword>
<keyword evidence="4" id="KW-0659">Purine metabolism</keyword>
<organism evidence="8 9">
    <name type="scientific">Posidoniimonas corsicana</name>
    <dbReference type="NCBI Taxonomy" id="1938618"/>
    <lineage>
        <taxon>Bacteria</taxon>
        <taxon>Pseudomonadati</taxon>
        <taxon>Planctomycetota</taxon>
        <taxon>Planctomycetia</taxon>
        <taxon>Pirellulales</taxon>
        <taxon>Lacipirellulaceae</taxon>
        <taxon>Posidoniimonas</taxon>
    </lineage>
</organism>
<dbReference type="SUPFAM" id="SSF158694">
    <property type="entry name" value="UraD-Like"/>
    <property type="match status" value="1"/>
</dbReference>
<dbReference type="GO" id="GO:0006144">
    <property type="term" value="P:purine nucleobase metabolic process"/>
    <property type="evidence" value="ECO:0007669"/>
    <property type="project" value="UniProtKB-KW"/>
</dbReference>
<sequence>MSPSVIKWLNQLDDTDAAKELKACCGAKFWANKMAAARPFADAAAVTHAAELVFNAMPTSAWVEAFESHPRIGDLDSMRMKYAGNSRWSAGEQAGAAEADEPTLRRLADANKEYEQRFGKTFIVCASGKSAAEMLEILEDRLTNPPADEFGIAAREQRKITMLRLEKLSPPTNHSA</sequence>
<evidence type="ECO:0000313" key="8">
    <source>
        <dbReference type="EMBL" id="TWT35906.1"/>
    </source>
</evidence>
<accession>A0A5C5VBA9</accession>
<gene>
    <name evidence="8" type="primary">uao</name>
    <name evidence="8" type="ORF">KOR34_08030</name>
</gene>
<dbReference type="GO" id="GO:0051997">
    <property type="term" value="F:2-oxo-4-hydroxy-4-carboxy-5-ureidoimidazoline decarboxylase activity"/>
    <property type="evidence" value="ECO:0007669"/>
    <property type="project" value="UniProtKB-EC"/>
</dbReference>
<evidence type="ECO:0000256" key="4">
    <source>
        <dbReference type="ARBA" id="ARBA00022631"/>
    </source>
</evidence>
<keyword evidence="6" id="KW-0456">Lyase</keyword>
<dbReference type="Pfam" id="PF09349">
    <property type="entry name" value="OHCU_decarbox"/>
    <property type="match status" value="1"/>
</dbReference>
<dbReference type="Gene3D" id="1.10.3330.10">
    <property type="entry name" value="Oxo-4-hydroxy-4-carboxy-5-ureidoimidazoline decarboxylase"/>
    <property type="match status" value="1"/>
</dbReference>
<name>A0A5C5VBA9_9BACT</name>
<protein>
    <recommendedName>
        <fullName evidence="3">2-oxo-4-hydroxy-4-carboxy-5-ureidoimidazoline decarboxylase</fullName>
        <ecNumber evidence="3">4.1.1.97</ecNumber>
    </recommendedName>
</protein>
<dbReference type="NCBIfam" id="NF010372">
    <property type="entry name" value="PRK13798.1"/>
    <property type="match status" value="1"/>
</dbReference>
<dbReference type="EMBL" id="SIHJ01000001">
    <property type="protein sequence ID" value="TWT35906.1"/>
    <property type="molecule type" value="Genomic_DNA"/>
</dbReference>
<evidence type="ECO:0000256" key="2">
    <source>
        <dbReference type="ARBA" id="ARBA00004754"/>
    </source>
</evidence>
<dbReference type="PANTHER" id="PTHR43466:SF1">
    <property type="entry name" value="2-OXO-4-HYDROXY-4-CARBOXY-5-UREIDOIMIDAZOLINE DECARBOXYLASE-RELATED"/>
    <property type="match status" value="1"/>
</dbReference>
<evidence type="ECO:0000313" key="9">
    <source>
        <dbReference type="Proteomes" id="UP000316714"/>
    </source>
</evidence>
<evidence type="ECO:0000256" key="3">
    <source>
        <dbReference type="ARBA" id="ARBA00012257"/>
    </source>
</evidence>
<dbReference type="GO" id="GO:0019628">
    <property type="term" value="P:urate catabolic process"/>
    <property type="evidence" value="ECO:0007669"/>
    <property type="project" value="TreeGrafter"/>
</dbReference>
<dbReference type="EC" id="4.1.1.97" evidence="3"/>